<dbReference type="PANTHER" id="PTHR15074:SF0">
    <property type="entry name" value="METHYL-CPG-BINDING DOMAIN PROTEIN 4-LIKE PROTEIN"/>
    <property type="match status" value="1"/>
</dbReference>
<proteinExistence type="predicted"/>
<accession>A0A165MTL6</accession>
<dbReference type="GO" id="GO:0003824">
    <property type="term" value="F:catalytic activity"/>
    <property type="evidence" value="ECO:0007669"/>
    <property type="project" value="InterPro"/>
</dbReference>
<evidence type="ECO:0000256" key="2">
    <source>
        <dbReference type="ARBA" id="ARBA00023242"/>
    </source>
</evidence>
<dbReference type="EMBL" id="KV429094">
    <property type="protein sequence ID" value="KZT66104.1"/>
    <property type="molecule type" value="Genomic_DNA"/>
</dbReference>
<gene>
    <name evidence="3" type="ORF">DAEQUDRAFT_715406</name>
</gene>
<protein>
    <recommendedName>
        <fullName evidence="5">HhH-GPD domain-containing protein</fullName>
    </recommendedName>
</protein>
<evidence type="ECO:0000313" key="3">
    <source>
        <dbReference type="EMBL" id="KZT66104.1"/>
    </source>
</evidence>
<dbReference type="STRING" id="1314783.A0A165MTL6"/>
<dbReference type="GO" id="GO:0003677">
    <property type="term" value="F:DNA binding"/>
    <property type="evidence" value="ECO:0007669"/>
    <property type="project" value="InterPro"/>
</dbReference>
<dbReference type="OrthoDB" id="10265068at2759"/>
<evidence type="ECO:0008006" key="5">
    <source>
        <dbReference type="Google" id="ProtNLM"/>
    </source>
</evidence>
<dbReference type="PANTHER" id="PTHR15074">
    <property type="entry name" value="METHYL-CPG-BINDING PROTEIN"/>
    <property type="match status" value="1"/>
</dbReference>
<dbReference type="Gene3D" id="1.10.340.30">
    <property type="entry name" value="Hypothetical protein, domain 2"/>
    <property type="match status" value="1"/>
</dbReference>
<keyword evidence="4" id="KW-1185">Reference proteome</keyword>
<keyword evidence="2" id="KW-0539">Nucleus</keyword>
<dbReference type="InterPro" id="IPR011257">
    <property type="entry name" value="DNA_glycosylase"/>
</dbReference>
<evidence type="ECO:0000256" key="1">
    <source>
        <dbReference type="ARBA" id="ARBA00004123"/>
    </source>
</evidence>
<dbReference type="SUPFAM" id="SSF48150">
    <property type="entry name" value="DNA-glycosylase"/>
    <property type="match status" value="1"/>
</dbReference>
<evidence type="ECO:0000313" key="4">
    <source>
        <dbReference type="Proteomes" id="UP000076727"/>
    </source>
</evidence>
<dbReference type="AlphaFoldDB" id="A0A165MTL6"/>
<dbReference type="InterPro" id="IPR045138">
    <property type="entry name" value="MeCP2/MBD4"/>
</dbReference>
<dbReference type="Proteomes" id="UP000076727">
    <property type="component" value="Unassembled WGS sequence"/>
</dbReference>
<reference evidence="3 4" key="1">
    <citation type="journal article" date="2016" name="Mol. Biol. Evol.">
        <title>Comparative Genomics of Early-Diverging Mushroom-Forming Fungi Provides Insights into the Origins of Lignocellulose Decay Capabilities.</title>
        <authorList>
            <person name="Nagy L.G."/>
            <person name="Riley R."/>
            <person name="Tritt A."/>
            <person name="Adam C."/>
            <person name="Daum C."/>
            <person name="Floudas D."/>
            <person name="Sun H."/>
            <person name="Yadav J.S."/>
            <person name="Pangilinan J."/>
            <person name="Larsson K.H."/>
            <person name="Matsuura K."/>
            <person name="Barry K."/>
            <person name="Labutti K."/>
            <person name="Kuo R."/>
            <person name="Ohm R.A."/>
            <person name="Bhattacharya S.S."/>
            <person name="Shirouzu T."/>
            <person name="Yoshinaga Y."/>
            <person name="Martin F.M."/>
            <person name="Grigoriev I.V."/>
            <person name="Hibbett D.S."/>
        </authorList>
    </citation>
    <scope>NUCLEOTIDE SEQUENCE [LARGE SCALE GENOMIC DNA]</scope>
    <source>
        <strain evidence="3 4">L-15889</strain>
    </source>
</reference>
<organism evidence="3 4">
    <name type="scientific">Daedalea quercina L-15889</name>
    <dbReference type="NCBI Taxonomy" id="1314783"/>
    <lineage>
        <taxon>Eukaryota</taxon>
        <taxon>Fungi</taxon>
        <taxon>Dikarya</taxon>
        <taxon>Basidiomycota</taxon>
        <taxon>Agaricomycotina</taxon>
        <taxon>Agaricomycetes</taxon>
        <taxon>Polyporales</taxon>
        <taxon>Fomitopsis</taxon>
    </lineage>
</organism>
<comment type="subcellular location">
    <subcellularLocation>
        <location evidence="1">Nucleus</location>
    </subcellularLocation>
</comment>
<sequence length="219" mass="25021">MRTFNRLYRTKPILIQEHVADDPWKLLLAVTLLNKTAGVQAVPVFFSLIEEWPTPGALAQACPRAVEERISHLGLGRSRTARLIKLSQVYLEDPPRPEILRASRCYLNVRMHSVGGENTVPGIIRQRYPPTCISHLPGSGPYALDSYRIFCCGNDNWKDVVPSDKELSKYLQWKWAVMEFRRWDPFNGPGEMINLSYMQALLISLSPHQDAVMDEETIE</sequence>
<dbReference type="GO" id="GO:0006281">
    <property type="term" value="P:DNA repair"/>
    <property type="evidence" value="ECO:0007669"/>
    <property type="project" value="InterPro"/>
</dbReference>
<dbReference type="GO" id="GO:0005634">
    <property type="term" value="C:nucleus"/>
    <property type="evidence" value="ECO:0007669"/>
    <property type="project" value="UniProtKB-SubCell"/>
</dbReference>
<name>A0A165MTL6_9APHY</name>